<feature type="compositionally biased region" description="Polar residues" evidence="1">
    <location>
        <begin position="66"/>
        <end position="77"/>
    </location>
</feature>
<feature type="compositionally biased region" description="Polar residues" evidence="1">
    <location>
        <begin position="22"/>
        <end position="43"/>
    </location>
</feature>
<accession>A0A8J2QBE3</accession>
<dbReference type="AlphaFoldDB" id="A0A8J2QBE3"/>
<dbReference type="EMBL" id="CAKASE010000041">
    <property type="protein sequence ID" value="CAG9557974.1"/>
    <property type="molecule type" value="Genomic_DNA"/>
</dbReference>
<organism evidence="2 3">
    <name type="scientific">Danaus chrysippus</name>
    <name type="common">African queen</name>
    <dbReference type="NCBI Taxonomy" id="151541"/>
    <lineage>
        <taxon>Eukaryota</taxon>
        <taxon>Metazoa</taxon>
        <taxon>Ecdysozoa</taxon>
        <taxon>Arthropoda</taxon>
        <taxon>Hexapoda</taxon>
        <taxon>Insecta</taxon>
        <taxon>Pterygota</taxon>
        <taxon>Neoptera</taxon>
        <taxon>Endopterygota</taxon>
        <taxon>Lepidoptera</taxon>
        <taxon>Glossata</taxon>
        <taxon>Ditrysia</taxon>
        <taxon>Papilionoidea</taxon>
        <taxon>Nymphalidae</taxon>
        <taxon>Danainae</taxon>
        <taxon>Danaini</taxon>
        <taxon>Danaina</taxon>
        <taxon>Danaus</taxon>
        <taxon>Anosia</taxon>
    </lineage>
</organism>
<evidence type="ECO:0000313" key="2">
    <source>
        <dbReference type="EMBL" id="CAG9557974.1"/>
    </source>
</evidence>
<evidence type="ECO:0000313" key="3">
    <source>
        <dbReference type="Proteomes" id="UP000789524"/>
    </source>
</evidence>
<keyword evidence="3" id="KW-1185">Reference proteome</keyword>
<gene>
    <name evidence="2" type="ORF">DCHRY22_LOCUS223</name>
</gene>
<comment type="caution">
    <text evidence="2">The sequence shown here is derived from an EMBL/GenBank/DDBJ whole genome shotgun (WGS) entry which is preliminary data.</text>
</comment>
<feature type="region of interest" description="Disordered" evidence="1">
    <location>
        <begin position="1"/>
        <end position="128"/>
    </location>
</feature>
<evidence type="ECO:0000256" key="1">
    <source>
        <dbReference type="SAM" id="MobiDB-lite"/>
    </source>
</evidence>
<proteinExistence type="predicted"/>
<name>A0A8J2QBE3_9NEOP</name>
<dbReference type="Proteomes" id="UP000789524">
    <property type="component" value="Unassembled WGS sequence"/>
</dbReference>
<reference evidence="2" key="1">
    <citation type="submission" date="2021-09" db="EMBL/GenBank/DDBJ databases">
        <authorList>
            <person name="Martin H S."/>
        </authorList>
    </citation>
    <scope>NUCLEOTIDE SEQUENCE</scope>
</reference>
<sequence length="128" mass="13240">MSSKTIRGPPPDTAPPKKALTLGSNPQGPPSQAANPKSPSQEPTYGDASASEARRAPSGCKESLHSVGQTTVTTRTPEATKWLPPKEAKVSSQPDGPERRTGLRPAGLPSAMGGTTNSVEEVERIGIS</sequence>
<protein>
    <submittedName>
        <fullName evidence="2">(African queen) hypothetical protein</fullName>
    </submittedName>
</protein>